<reference evidence="1" key="1">
    <citation type="submission" date="2020-05" db="EMBL/GenBank/DDBJ databases">
        <authorList>
            <person name="Chiriac C."/>
            <person name="Salcher M."/>
            <person name="Ghai R."/>
            <person name="Kavagutti S V."/>
        </authorList>
    </citation>
    <scope>NUCLEOTIDE SEQUENCE</scope>
</reference>
<protein>
    <submittedName>
        <fullName evidence="1">Unannotated protein</fullName>
    </submittedName>
</protein>
<dbReference type="AlphaFoldDB" id="A0A6J6CIK4"/>
<dbReference type="Pfam" id="PF06475">
    <property type="entry name" value="Glycolipid_bind"/>
    <property type="match status" value="1"/>
</dbReference>
<dbReference type="SUPFAM" id="SSF159275">
    <property type="entry name" value="PA1994-like"/>
    <property type="match status" value="1"/>
</dbReference>
<dbReference type="InterPro" id="IPR009467">
    <property type="entry name" value="Glycolipid-bd_prot_put"/>
</dbReference>
<sequence length="224" mass="24731">MEIKGFTASGDTTQTVQHAVNVGVGEVHICWHTLVMSSDAGHVRDIPPNGLSATWHSTDGLSVETLSLSFENESWTVEGFIGGVDIQYVMRLSATWQLQQMLLFRDLDEPDLWLANDGGGKWGEVNGSQIRELGGCQDIDVRGSSFTRTMGIRRLAIDLGTVTRVDTAVVNPETLGVTRSTLSYTRVGTRSWSIDRDDDHGNHQFDVDEYGLPLDIPGHFQRLD</sequence>
<dbReference type="EMBL" id="CAEZSL010000150">
    <property type="protein sequence ID" value="CAB4550089.1"/>
    <property type="molecule type" value="Genomic_DNA"/>
</dbReference>
<proteinExistence type="predicted"/>
<accession>A0A6J6CIK4</accession>
<evidence type="ECO:0000313" key="1">
    <source>
        <dbReference type="EMBL" id="CAB4550089.1"/>
    </source>
</evidence>
<gene>
    <name evidence="1" type="ORF">UFOPK1421_01224</name>
</gene>
<name>A0A6J6CIK4_9ZZZZ</name>
<organism evidence="1">
    <name type="scientific">freshwater metagenome</name>
    <dbReference type="NCBI Taxonomy" id="449393"/>
    <lineage>
        <taxon>unclassified sequences</taxon>
        <taxon>metagenomes</taxon>
        <taxon>ecological metagenomes</taxon>
    </lineage>
</organism>